<dbReference type="InterPro" id="IPR051211">
    <property type="entry name" value="PG_lysyltransferase"/>
</dbReference>
<feature type="transmembrane region" description="Helical" evidence="6">
    <location>
        <begin position="267"/>
        <end position="287"/>
    </location>
</feature>
<feature type="transmembrane region" description="Helical" evidence="6">
    <location>
        <begin position="143"/>
        <end position="165"/>
    </location>
</feature>
<dbReference type="PATRIC" id="fig|1613.112.peg.613"/>
<reference evidence="8 9" key="1">
    <citation type="submission" date="2016-09" db="EMBL/GenBank/DDBJ databases">
        <title>Genome Sequence of the Lactobacillus fermentum strain NCC2970 (CNCM I-5068).</title>
        <authorList>
            <person name="Barretto C."/>
            <person name="Ngom-Bru C."/>
            <person name="Genevaz A."/>
            <person name="Fournier C."/>
            <person name="Moine D."/>
            <person name="Kassam M."/>
            <person name="Iltis A."/>
            <person name="Sagory-Zalkind P."/>
            <person name="Faucherand G."/>
            <person name="Descombes P."/>
            <person name="Duboux S."/>
        </authorList>
    </citation>
    <scope>NUCLEOTIDE SEQUENCE [LARGE SCALE GENOMIC DNA]</scope>
    <source>
        <strain evidence="8 9">NCC2970</strain>
    </source>
</reference>
<feature type="transmembrane region" description="Helical" evidence="6">
    <location>
        <begin position="64"/>
        <end position="84"/>
    </location>
</feature>
<feature type="transmembrane region" description="Helical" evidence="6">
    <location>
        <begin position="422"/>
        <end position="440"/>
    </location>
</feature>
<dbReference type="GO" id="GO:0016755">
    <property type="term" value="F:aminoacyltransferase activity"/>
    <property type="evidence" value="ECO:0007669"/>
    <property type="project" value="TreeGrafter"/>
</dbReference>
<organism evidence="8 9">
    <name type="scientific">Limosilactobacillus fermentum</name>
    <name type="common">Lactobacillus fermentum</name>
    <dbReference type="NCBI Taxonomy" id="1613"/>
    <lineage>
        <taxon>Bacteria</taxon>
        <taxon>Bacillati</taxon>
        <taxon>Bacillota</taxon>
        <taxon>Bacilli</taxon>
        <taxon>Lactobacillales</taxon>
        <taxon>Lactobacillaceae</taxon>
        <taxon>Limosilactobacillus</taxon>
    </lineage>
</organism>
<feature type="transmembrane region" description="Helical" evidence="6">
    <location>
        <begin position="494"/>
        <end position="516"/>
    </location>
</feature>
<evidence type="ECO:0000256" key="2">
    <source>
        <dbReference type="ARBA" id="ARBA00022475"/>
    </source>
</evidence>
<keyword evidence="3 6" id="KW-0812">Transmembrane</keyword>
<feature type="transmembrane region" description="Helical" evidence="6">
    <location>
        <begin position="293"/>
        <end position="312"/>
    </location>
</feature>
<evidence type="ECO:0000313" key="8">
    <source>
        <dbReference type="EMBL" id="AOR74049.1"/>
    </source>
</evidence>
<proteinExistence type="predicted"/>
<keyword evidence="4 6" id="KW-1133">Transmembrane helix</keyword>
<gene>
    <name evidence="8" type="ORF">LACFE_CDS0582</name>
</gene>
<feature type="transmembrane region" description="Helical" evidence="6">
    <location>
        <begin position="364"/>
        <end position="386"/>
    </location>
</feature>
<sequence length="867" mass="97645">MGGEKMSHLISQLKTLWGHYSRYLKVIFIISVILFVITSLTGFLRDVNWDRVGDGLSSLSPLTIALLTIAGIVSVIPMLGYDVAITHLLPGKFTVGHIIRSGWVTNTLTNVAGFGGLLGASLRATFYGQQASKKEILNAIAKIAIFLVAGLSVMCWVALVLMFGFHQGGHFNRYAIWLVGGGLYFPAVFFFTRWKSKSLFADLSWRLELLIIISSTLEWLGVALFFVFVGAMMGVHVNLVAVFPLYVVAQLLGVVSMLPGALGSFDLMMMVELVMLGVPHATTVVWLVLFRVFYYLIPLALAGIFFVHHLWLQLDNFLDHLPQAAGRQVAHWVVTTFMYGSGILMLLAASVPDLADNNKLLQQVYPFTFFFLHQLTTVAFAIALLACARGIQAKVAKAYWPSLALLVIGIANTLWYLGTLSLAIFLAVLFFLTLAMRHVLYRKKLQYSLGKFTLDAVIYAGAVILYVIVGLVNNPTYMAKHSIPSFLLFPGEKVWLSGFIGILIGLSIMLLIIHYFTSGPDPFAGEQKLPVDRINALIEEFGGNETSHLAFLKDKNLYFYQVDGHDRLFFMYRRKYDKLIVMGNPVGDQTVVREASLEFLREANLYGYQLVFYEVNSQLTMLLHEFGFDFLKTGEDGLVKLADFTLAGKKQRSQRALMHKFEREGYQFTIVEPPFSDELMQEMRAVSDDWLGDQVEKGFSLGFFDPDYINTAPVALVDDKDGKLVAFATLMPTGGKEILTIDLMRHSHAAPSGIMDMIFVSMFLYGQEKGYTYFDLGMAPLANVGESRYSFTKERVAHFIYEYGTHLYGFQGLRRYKDKYASEWHSRYTVYRKKNSLLATMIALVSVVNQRADQKVDRHPLMMWWKK</sequence>
<name>A0A1D7ZW64_LIMFE</name>
<comment type="subcellular location">
    <subcellularLocation>
        <location evidence="1">Cell membrane</location>
        <topology evidence="1">Multi-pass membrane protein</topology>
    </subcellularLocation>
</comment>
<dbReference type="NCBIfam" id="NF033480">
    <property type="entry name" value="bifunc_MprF"/>
    <property type="match status" value="1"/>
</dbReference>
<dbReference type="GO" id="GO:0055091">
    <property type="term" value="P:phospholipid homeostasis"/>
    <property type="evidence" value="ECO:0007669"/>
    <property type="project" value="TreeGrafter"/>
</dbReference>
<dbReference type="GO" id="GO:0005886">
    <property type="term" value="C:plasma membrane"/>
    <property type="evidence" value="ECO:0007669"/>
    <property type="project" value="UniProtKB-SubCell"/>
</dbReference>
<dbReference type="InterPro" id="IPR024320">
    <property type="entry name" value="LPG_synthase_C"/>
</dbReference>
<feature type="transmembrane region" description="Helical" evidence="6">
    <location>
        <begin position="203"/>
        <end position="229"/>
    </location>
</feature>
<keyword evidence="5 6" id="KW-0472">Membrane</keyword>
<dbReference type="EMBL" id="CP017151">
    <property type="protein sequence ID" value="AOR74049.1"/>
    <property type="molecule type" value="Genomic_DNA"/>
</dbReference>
<evidence type="ECO:0000256" key="6">
    <source>
        <dbReference type="SAM" id="Phobius"/>
    </source>
</evidence>
<feature type="transmembrane region" description="Helical" evidence="6">
    <location>
        <begin position="171"/>
        <end position="191"/>
    </location>
</feature>
<evidence type="ECO:0000256" key="4">
    <source>
        <dbReference type="ARBA" id="ARBA00022989"/>
    </source>
</evidence>
<dbReference type="Pfam" id="PF09924">
    <property type="entry name" value="LPG_synthase_C"/>
    <property type="match status" value="1"/>
</dbReference>
<feature type="domain" description="Phosphatidylglycerol lysyltransferase C-terminal" evidence="7">
    <location>
        <begin position="536"/>
        <end position="831"/>
    </location>
</feature>
<dbReference type="AlphaFoldDB" id="A0A1D7ZW64"/>
<feature type="transmembrane region" description="Helical" evidence="6">
    <location>
        <begin position="23"/>
        <end position="44"/>
    </location>
</feature>
<feature type="transmembrane region" description="Helical" evidence="6">
    <location>
        <begin position="235"/>
        <end position="255"/>
    </location>
</feature>
<dbReference type="PANTHER" id="PTHR34697">
    <property type="entry name" value="PHOSPHATIDYLGLYCEROL LYSYLTRANSFERASE"/>
    <property type="match status" value="1"/>
</dbReference>
<evidence type="ECO:0000256" key="5">
    <source>
        <dbReference type="ARBA" id="ARBA00023136"/>
    </source>
</evidence>
<dbReference type="SUPFAM" id="SSF55729">
    <property type="entry name" value="Acyl-CoA N-acyltransferases (Nat)"/>
    <property type="match status" value="1"/>
</dbReference>
<dbReference type="InterPro" id="IPR016181">
    <property type="entry name" value="Acyl_CoA_acyltransferase"/>
</dbReference>
<feature type="transmembrane region" description="Helical" evidence="6">
    <location>
        <begin position="452"/>
        <end position="474"/>
    </location>
</feature>
<accession>A0A1D7ZW64</accession>
<evidence type="ECO:0000256" key="1">
    <source>
        <dbReference type="ARBA" id="ARBA00004651"/>
    </source>
</evidence>
<dbReference type="PANTHER" id="PTHR34697:SF2">
    <property type="entry name" value="PHOSPHATIDYLGLYCEROL LYSYLTRANSFERASE"/>
    <property type="match status" value="1"/>
</dbReference>
<feature type="transmembrane region" description="Helical" evidence="6">
    <location>
        <begin position="332"/>
        <end position="352"/>
    </location>
</feature>
<evidence type="ECO:0000259" key="7">
    <source>
        <dbReference type="Pfam" id="PF09924"/>
    </source>
</evidence>
<protein>
    <recommendedName>
        <fullName evidence="7">Phosphatidylglycerol lysyltransferase C-terminal domain-containing protein</fullName>
    </recommendedName>
</protein>
<evidence type="ECO:0000313" key="9">
    <source>
        <dbReference type="Proteomes" id="UP000094714"/>
    </source>
</evidence>
<keyword evidence="2" id="KW-1003">Cell membrane</keyword>
<dbReference type="Proteomes" id="UP000094714">
    <property type="component" value="Chromosome"/>
</dbReference>
<evidence type="ECO:0000256" key="3">
    <source>
        <dbReference type="ARBA" id="ARBA00022692"/>
    </source>
</evidence>